<comment type="subcellular location">
    <subcellularLocation>
        <location evidence="1">Nucleus</location>
    </subcellularLocation>
</comment>
<evidence type="ECO:0000256" key="2">
    <source>
        <dbReference type="ARBA" id="ARBA00022723"/>
    </source>
</evidence>
<feature type="region of interest" description="Disordered" evidence="6">
    <location>
        <begin position="1"/>
        <end position="51"/>
    </location>
</feature>
<protein>
    <submittedName>
        <fullName evidence="7">Uncharacterized protein</fullName>
    </submittedName>
</protein>
<reference evidence="7 8" key="1">
    <citation type="submission" date="2022-09" db="EMBL/GenBank/DDBJ databases">
        <authorList>
            <person name="Palmer J.M."/>
        </authorList>
    </citation>
    <scope>NUCLEOTIDE SEQUENCE [LARGE SCALE GENOMIC DNA]</scope>
    <source>
        <strain evidence="7 8">DSM 7382</strain>
    </source>
</reference>
<sequence length="235" mass="26475">MPSLPQQGCPSKRTKTSSVTSDVDTDSDRESSPEVQEVLQADHEASQSAGPQSLLAKFKERYQTHTKTPQAVLEEQQSKWKSNVYNHFHPPVIVTQNGVVKYKFVCKVASSSVILRACHDEATSNLKHHTRHCEGKIAPAGQAINDYAHGSTYSKASFRYLLALWVSRHHCPFVIVQDEELLRIFRMLYSRVEVPHPTTVSRNVKYIFSRARLELGKILQVGLTFFGISVMYTGS</sequence>
<keyword evidence="4" id="KW-0862">Zinc</keyword>
<dbReference type="InterPro" id="IPR052035">
    <property type="entry name" value="ZnF_BED_domain_contain"/>
</dbReference>
<name>A0AAW0GVZ2_9APHY</name>
<dbReference type="PANTHER" id="PTHR46481">
    <property type="entry name" value="ZINC FINGER BED DOMAIN-CONTAINING PROTEIN 4"/>
    <property type="match status" value="1"/>
</dbReference>
<evidence type="ECO:0000313" key="7">
    <source>
        <dbReference type="EMBL" id="KAK7696329.1"/>
    </source>
</evidence>
<evidence type="ECO:0000313" key="8">
    <source>
        <dbReference type="Proteomes" id="UP001385951"/>
    </source>
</evidence>
<proteinExistence type="predicted"/>
<evidence type="ECO:0000256" key="6">
    <source>
        <dbReference type="SAM" id="MobiDB-lite"/>
    </source>
</evidence>
<organism evidence="7 8">
    <name type="scientific">Cerrena zonata</name>
    <dbReference type="NCBI Taxonomy" id="2478898"/>
    <lineage>
        <taxon>Eukaryota</taxon>
        <taxon>Fungi</taxon>
        <taxon>Dikarya</taxon>
        <taxon>Basidiomycota</taxon>
        <taxon>Agaricomycotina</taxon>
        <taxon>Agaricomycetes</taxon>
        <taxon>Polyporales</taxon>
        <taxon>Cerrenaceae</taxon>
        <taxon>Cerrena</taxon>
    </lineage>
</organism>
<comment type="caution">
    <text evidence="7">The sequence shown here is derived from an EMBL/GenBank/DDBJ whole genome shotgun (WGS) entry which is preliminary data.</text>
</comment>
<keyword evidence="5" id="KW-0539">Nucleus</keyword>
<dbReference type="GO" id="GO:0005634">
    <property type="term" value="C:nucleus"/>
    <property type="evidence" value="ECO:0007669"/>
    <property type="project" value="UniProtKB-SubCell"/>
</dbReference>
<dbReference type="AlphaFoldDB" id="A0AAW0GVZ2"/>
<gene>
    <name evidence="7" type="ORF">QCA50_000983</name>
</gene>
<evidence type="ECO:0000256" key="3">
    <source>
        <dbReference type="ARBA" id="ARBA00022771"/>
    </source>
</evidence>
<keyword evidence="3" id="KW-0863">Zinc-finger</keyword>
<evidence type="ECO:0000256" key="4">
    <source>
        <dbReference type="ARBA" id="ARBA00022833"/>
    </source>
</evidence>
<evidence type="ECO:0000256" key="5">
    <source>
        <dbReference type="ARBA" id="ARBA00023242"/>
    </source>
</evidence>
<keyword evidence="8" id="KW-1185">Reference proteome</keyword>
<dbReference type="EMBL" id="JASBNA010000001">
    <property type="protein sequence ID" value="KAK7696329.1"/>
    <property type="molecule type" value="Genomic_DNA"/>
</dbReference>
<accession>A0AAW0GVZ2</accession>
<dbReference type="Proteomes" id="UP001385951">
    <property type="component" value="Unassembled WGS sequence"/>
</dbReference>
<dbReference type="GO" id="GO:0008270">
    <property type="term" value="F:zinc ion binding"/>
    <property type="evidence" value="ECO:0007669"/>
    <property type="project" value="UniProtKB-KW"/>
</dbReference>
<dbReference type="PANTHER" id="PTHR46481:SF10">
    <property type="entry name" value="ZINC FINGER BED DOMAIN-CONTAINING PROTEIN 39"/>
    <property type="match status" value="1"/>
</dbReference>
<keyword evidence="2" id="KW-0479">Metal-binding</keyword>
<evidence type="ECO:0000256" key="1">
    <source>
        <dbReference type="ARBA" id="ARBA00004123"/>
    </source>
</evidence>